<comment type="subcellular location">
    <subcellularLocation>
        <location evidence="11">Cytoplasm</location>
    </subcellularLocation>
    <text evidence="11">Associates with ribosomes.</text>
</comment>
<comment type="similarity">
    <text evidence="10 11">Belongs to the ABC transporter superfamily. ABCF family. Uup subfamily.</text>
</comment>
<dbReference type="Proteomes" id="UP000295783">
    <property type="component" value="Unassembled WGS sequence"/>
</dbReference>
<evidence type="ECO:0000256" key="11">
    <source>
        <dbReference type="HAMAP-Rule" id="MF_00848"/>
    </source>
</evidence>
<dbReference type="GO" id="GO:0006281">
    <property type="term" value="P:DNA repair"/>
    <property type="evidence" value="ECO:0007669"/>
    <property type="project" value="UniProtKB-KW"/>
</dbReference>
<dbReference type="GO" id="GO:0005737">
    <property type="term" value="C:cytoplasm"/>
    <property type="evidence" value="ECO:0007669"/>
    <property type="project" value="UniProtKB-SubCell"/>
</dbReference>
<evidence type="ECO:0000313" key="14">
    <source>
        <dbReference type="Proteomes" id="UP000295783"/>
    </source>
</evidence>
<protein>
    <recommendedName>
        <fullName evidence="11">ATP-binding protein Uup</fullName>
        <ecNumber evidence="11">3.6.1.-</ecNumber>
    </recommendedName>
</protein>
<reference evidence="13 14" key="1">
    <citation type="submission" date="2019-03" db="EMBL/GenBank/DDBJ databases">
        <title>Genomic Encyclopedia of Type Strains, Phase III (KMG-III): the genomes of soil and plant-associated and newly described type strains.</title>
        <authorList>
            <person name="Whitman W."/>
        </authorList>
    </citation>
    <scope>NUCLEOTIDE SEQUENCE [LARGE SCALE GENOMIC DNA]</scope>
    <source>
        <strain evidence="13 14">CGMCC 1.7660</strain>
    </source>
</reference>
<dbReference type="Pfam" id="PF16326">
    <property type="entry name" value="ABC_tran_CTD"/>
    <property type="match status" value="1"/>
</dbReference>
<organism evidence="13 14">
    <name type="scientific">Dongia mobilis</name>
    <dbReference type="NCBI Taxonomy" id="578943"/>
    <lineage>
        <taxon>Bacteria</taxon>
        <taxon>Pseudomonadati</taxon>
        <taxon>Pseudomonadota</taxon>
        <taxon>Alphaproteobacteria</taxon>
        <taxon>Rhodospirillales</taxon>
        <taxon>Dongiaceae</taxon>
        <taxon>Dongia</taxon>
    </lineage>
</organism>
<gene>
    <name evidence="11" type="primary">uup</name>
    <name evidence="13" type="ORF">A8950_3511</name>
</gene>
<evidence type="ECO:0000256" key="1">
    <source>
        <dbReference type="ARBA" id="ARBA00022490"/>
    </source>
</evidence>
<dbReference type="PANTHER" id="PTHR42855:SF1">
    <property type="entry name" value="ABC TRANSPORTER DOMAIN-CONTAINING PROTEIN"/>
    <property type="match status" value="1"/>
</dbReference>
<dbReference type="RefSeq" id="WP_133614956.1">
    <property type="nucleotide sequence ID" value="NZ_SNYW01000013.1"/>
</dbReference>
<dbReference type="FunFam" id="3.40.50.300:FF:000309">
    <property type="entry name" value="ABC transporter ATP-binding protein"/>
    <property type="match status" value="1"/>
</dbReference>
<evidence type="ECO:0000256" key="10">
    <source>
        <dbReference type="ARBA" id="ARBA00061478"/>
    </source>
</evidence>
<name>A0A4R6WK57_9PROT</name>
<dbReference type="OrthoDB" id="9762369at2"/>
<keyword evidence="5 11" id="KW-0378">Hydrolase</keyword>
<dbReference type="InterPro" id="IPR003593">
    <property type="entry name" value="AAA+_ATPase"/>
</dbReference>
<dbReference type="HAMAP" id="MF_00848">
    <property type="entry name" value="Uup"/>
    <property type="match status" value="1"/>
</dbReference>
<feature type="domain" description="ABC transporter" evidence="12">
    <location>
        <begin position="13"/>
        <end position="224"/>
    </location>
</feature>
<dbReference type="PROSITE" id="PS00211">
    <property type="entry name" value="ABC_TRANSPORTER_1"/>
    <property type="match status" value="1"/>
</dbReference>
<evidence type="ECO:0000256" key="3">
    <source>
        <dbReference type="ARBA" id="ARBA00022741"/>
    </source>
</evidence>
<dbReference type="EMBL" id="SNYW01000013">
    <property type="protein sequence ID" value="TDQ78457.1"/>
    <property type="molecule type" value="Genomic_DNA"/>
</dbReference>
<dbReference type="Pfam" id="PF00005">
    <property type="entry name" value="ABC_tran"/>
    <property type="match status" value="2"/>
</dbReference>
<evidence type="ECO:0000256" key="5">
    <source>
        <dbReference type="ARBA" id="ARBA00022801"/>
    </source>
</evidence>
<feature type="binding site" evidence="11">
    <location>
        <begin position="328"/>
        <end position="335"/>
    </location>
    <ligand>
        <name>ATP</name>
        <dbReference type="ChEBI" id="CHEBI:30616"/>
        <label>2</label>
    </ligand>
</feature>
<evidence type="ECO:0000259" key="12">
    <source>
        <dbReference type="PROSITE" id="PS50893"/>
    </source>
</evidence>
<dbReference type="EC" id="3.6.1.-" evidence="11"/>
<keyword evidence="11" id="KW-0175">Coiled coil</keyword>
<dbReference type="InterPro" id="IPR051309">
    <property type="entry name" value="ABCF_ATPase"/>
</dbReference>
<dbReference type="Gene3D" id="3.40.50.300">
    <property type="entry name" value="P-loop containing nucleotide triphosphate hydrolases"/>
    <property type="match status" value="2"/>
</dbReference>
<dbReference type="AlphaFoldDB" id="A0A4R6WK57"/>
<sequence>MPPAPLPNTPPWVALRDAAITFGGKPLFSGITLSIGKGERVALVGANGSGKSTILKALAGRIELDAGTRFLQPGTRIGYLDQNPDLARGGMVADFVAAALPGAEADDYRIARVLDHLDLDPGRDTATLSGGEGRRAAMARALVAEPEVLLLDEPTNHLDLPTIEWLEQELGAFPGGILMISHDRAFLNALSRRVLWLDRGRLFEMDGGFAGFEEWSETIMAQEAAEARRLEKRIEQEEYWLARGVTARRSRNEGRRRGLMALRKQRAEALRAIGRAKLELGDAVQGGQLVIEAEKLSKSFLAPDGSMRWITRGFSTRIQRGDRIGIIGPNGAGKTTLIKMLTGDLAPDSGSIRLGTNVTRLYLDQRRESFDLDQTLWQTLAPGGGDSIMAQGRQRHVVAYLRDFLFDEKQATMPVRALSGGERARLLLAKLFAQPANLIILDEPTNDLDMDTLDLLQEVLADFDGTVLVVSHDRDFLDRLATSIIAVEGDGVVEEYPGGYSDYLDQRKAAERHAVKARPAKAAEARPAVKPAAAALRWSSKDQRALDQVADRMTTLEADIRTIEAALADPDLYARDAAKFEKASVLLAQKRSELESAELRWLELEEMRTQAGS</sequence>
<evidence type="ECO:0000256" key="8">
    <source>
        <dbReference type="ARBA" id="ARBA00023204"/>
    </source>
</evidence>
<evidence type="ECO:0000256" key="6">
    <source>
        <dbReference type="ARBA" id="ARBA00022840"/>
    </source>
</evidence>
<evidence type="ECO:0000256" key="7">
    <source>
        <dbReference type="ARBA" id="ARBA00023125"/>
    </source>
</evidence>
<evidence type="ECO:0000313" key="13">
    <source>
        <dbReference type="EMBL" id="TDQ78457.1"/>
    </source>
</evidence>
<keyword evidence="2 11" id="KW-0677">Repeat</keyword>
<proteinExistence type="inferred from homology"/>
<dbReference type="InterPro" id="IPR032524">
    <property type="entry name" value="ABC_tran_C"/>
</dbReference>
<dbReference type="Gene3D" id="1.10.287.380">
    <property type="entry name" value="Valyl-tRNA synthetase, C-terminal domain"/>
    <property type="match status" value="1"/>
</dbReference>
<evidence type="ECO:0000256" key="9">
    <source>
        <dbReference type="ARBA" id="ARBA00049360"/>
    </source>
</evidence>
<dbReference type="InterPro" id="IPR017871">
    <property type="entry name" value="ABC_transporter-like_CS"/>
</dbReference>
<accession>A0A4R6WK57</accession>
<dbReference type="InterPro" id="IPR043686">
    <property type="entry name" value="Uup"/>
</dbReference>
<dbReference type="GO" id="GO:0043022">
    <property type="term" value="F:ribosome binding"/>
    <property type="evidence" value="ECO:0007669"/>
    <property type="project" value="UniProtKB-UniRule"/>
</dbReference>
<dbReference type="InterPro" id="IPR027417">
    <property type="entry name" value="P-loop_NTPase"/>
</dbReference>
<evidence type="ECO:0000256" key="2">
    <source>
        <dbReference type="ARBA" id="ARBA00022737"/>
    </source>
</evidence>
<feature type="binding site" evidence="11">
    <location>
        <begin position="45"/>
        <end position="52"/>
    </location>
    <ligand>
        <name>ATP</name>
        <dbReference type="ChEBI" id="CHEBI:30616"/>
        <label>1</label>
    </ligand>
</feature>
<dbReference type="GO" id="GO:0016887">
    <property type="term" value="F:ATP hydrolysis activity"/>
    <property type="evidence" value="ECO:0007669"/>
    <property type="project" value="UniProtKB-UniRule"/>
</dbReference>
<dbReference type="SUPFAM" id="SSF52540">
    <property type="entry name" value="P-loop containing nucleoside triphosphate hydrolases"/>
    <property type="match status" value="2"/>
</dbReference>
<keyword evidence="14" id="KW-1185">Reference proteome</keyword>
<evidence type="ECO:0000256" key="4">
    <source>
        <dbReference type="ARBA" id="ARBA00022763"/>
    </source>
</evidence>
<dbReference type="PROSITE" id="PS50893">
    <property type="entry name" value="ABC_TRANSPORTER_2"/>
    <property type="match status" value="2"/>
</dbReference>
<dbReference type="InterPro" id="IPR003439">
    <property type="entry name" value="ABC_transporter-like_ATP-bd"/>
</dbReference>
<keyword evidence="4 11" id="KW-0227">DNA damage</keyword>
<comment type="caution">
    <text evidence="13">The sequence shown here is derived from an EMBL/GenBank/DDBJ whole genome shotgun (WGS) entry which is preliminary data.</text>
</comment>
<dbReference type="InterPro" id="IPR037118">
    <property type="entry name" value="Val-tRNA_synth_C_sf"/>
</dbReference>
<dbReference type="PANTHER" id="PTHR42855">
    <property type="entry name" value="ABC TRANSPORTER ATP-BINDING SUBUNIT"/>
    <property type="match status" value="1"/>
</dbReference>
<feature type="domain" description="ABC transporter" evidence="12">
    <location>
        <begin position="291"/>
        <end position="514"/>
    </location>
</feature>
<keyword evidence="7 11" id="KW-0238">DNA-binding</keyword>
<comment type="catalytic activity">
    <reaction evidence="9 11">
        <text>ATP + H2O = ADP + phosphate + H(+)</text>
        <dbReference type="Rhea" id="RHEA:13065"/>
        <dbReference type="ChEBI" id="CHEBI:15377"/>
        <dbReference type="ChEBI" id="CHEBI:15378"/>
        <dbReference type="ChEBI" id="CHEBI:30616"/>
        <dbReference type="ChEBI" id="CHEBI:43474"/>
        <dbReference type="ChEBI" id="CHEBI:456216"/>
    </reaction>
</comment>
<dbReference type="GO" id="GO:0003677">
    <property type="term" value="F:DNA binding"/>
    <property type="evidence" value="ECO:0007669"/>
    <property type="project" value="UniProtKB-UniRule"/>
</dbReference>
<keyword evidence="8 11" id="KW-0234">DNA repair</keyword>
<comment type="function">
    <text evidence="11">Probably plays a role in ribosome assembly or function. May be involved in resolution of branched DNA intermediates that result from template switching in postreplication gaps. Binds DNA and has ATPase activity.</text>
</comment>
<dbReference type="SMART" id="SM00382">
    <property type="entry name" value="AAA"/>
    <property type="match status" value="2"/>
</dbReference>
<keyword evidence="3 11" id="KW-0547">Nucleotide-binding</keyword>
<dbReference type="CDD" id="cd03221">
    <property type="entry name" value="ABCF_EF-3"/>
    <property type="match status" value="2"/>
</dbReference>
<feature type="coiled-coil region" evidence="11">
    <location>
        <begin position="546"/>
        <end position="607"/>
    </location>
</feature>
<keyword evidence="6 11" id="KW-0067">ATP-binding</keyword>
<dbReference type="GO" id="GO:0005524">
    <property type="term" value="F:ATP binding"/>
    <property type="evidence" value="ECO:0007669"/>
    <property type="project" value="UniProtKB-UniRule"/>
</dbReference>
<keyword evidence="1 11" id="KW-0963">Cytoplasm</keyword>